<feature type="domain" description="TFA2 Winged helix" evidence="2">
    <location>
        <begin position="135"/>
        <end position="177"/>
    </location>
</feature>
<reference evidence="3 4" key="1">
    <citation type="submission" date="2012-05" db="EMBL/GenBank/DDBJ databases">
        <title>Recombination and specialization in a pathogen metapopulation.</title>
        <authorList>
            <person name="Gardiner A."/>
            <person name="Kemen E."/>
            <person name="Schultz-Larsen T."/>
            <person name="MacLean D."/>
            <person name="Van Oosterhout C."/>
            <person name="Jones J.D.G."/>
        </authorList>
    </citation>
    <scope>NUCLEOTIDE SEQUENCE [LARGE SCALE GENOMIC DNA]</scope>
    <source>
        <strain evidence="3 4">Ac Nc2</strain>
    </source>
</reference>
<dbReference type="OrthoDB" id="3907302at2759"/>
<dbReference type="Proteomes" id="UP000053237">
    <property type="component" value="Unassembled WGS sequence"/>
</dbReference>
<feature type="region of interest" description="Disordered" evidence="1">
    <location>
        <begin position="343"/>
        <end position="372"/>
    </location>
</feature>
<dbReference type="InterPro" id="IPR040501">
    <property type="entry name" value="TFA2_Winged_2"/>
</dbReference>
<accession>A0A024FZ56</accession>
<keyword evidence="4" id="KW-1185">Reference proteome</keyword>
<gene>
    <name evidence="3" type="ORF">BN9_005740</name>
</gene>
<sequence length="407" mass="45946">MSWRNLAYGSKQVAESATTVIPIKEAPQIDISNVPKNDGAKVYNILEYLRKVPMHQPVSIKDIFQHTGVDLGVDDQVDHRLKNNPKVRVVGDRYAYQVSEIRHQEQNTIAENARPSTRFPTAFDSSSFENALLFQTPEGIPTEDLMDCYVDVERDLQALARSGEVICVKHAEKGAEVFYPRDMSFLVDVSGVATVEPGSYITNSSQDVTNEIRRGDAIKIGNHWFRVSGAVKTSSASRPAPFSGMSSKSVSSVRDPNTSKKVRYLFKFDKDHMPIDAPFPDASNNTAASMDRWDALPRRGPKFQMTKHGCTNDIRELWQNTMRNFPTDRNEFYKKLVQAGLTTQSKVDASRRQSKRRLKEDKKKTRTRKQRDIKISNQHLIGTELGEILAKGSEEQFTLGAVQFDKS</sequence>
<evidence type="ECO:0000313" key="3">
    <source>
        <dbReference type="EMBL" id="CCI39791.1"/>
    </source>
</evidence>
<dbReference type="InterPro" id="IPR016656">
    <property type="entry name" value="TFIIE-bsu"/>
</dbReference>
<dbReference type="GO" id="GO:0006367">
    <property type="term" value="P:transcription initiation at RNA polymerase II promoter"/>
    <property type="evidence" value="ECO:0007669"/>
    <property type="project" value="InterPro"/>
</dbReference>
<feature type="region of interest" description="Disordered" evidence="1">
    <location>
        <begin position="234"/>
        <end position="255"/>
    </location>
</feature>
<protein>
    <recommendedName>
        <fullName evidence="2">TFA2 Winged helix domain-containing protein</fullName>
    </recommendedName>
</protein>
<evidence type="ECO:0000313" key="4">
    <source>
        <dbReference type="Proteomes" id="UP000053237"/>
    </source>
</evidence>
<dbReference type="Pfam" id="PF18121">
    <property type="entry name" value="TFA2_Winged_2"/>
    <property type="match status" value="1"/>
</dbReference>
<dbReference type="InParanoid" id="A0A024FZ56"/>
<comment type="caution">
    <text evidence="3">The sequence shown here is derived from an EMBL/GenBank/DDBJ whole genome shotgun (WGS) entry which is preliminary data.</text>
</comment>
<dbReference type="PANTHER" id="PTHR12716">
    <property type="entry name" value="TRANSCRIPTION INITIATION FACTOR IIE, BETA SUBUNIT"/>
    <property type="match status" value="1"/>
</dbReference>
<evidence type="ECO:0000256" key="1">
    <source>
        <dbReference type="SAM" id="MobiDB-lite"/>
    </source>
</evidence>
<organism evidence="3 4">
    <name type="scientific">Albugo candida</name>
    <dbReference type="NCBI Taxonomy" id="65357"/>
    <lineage>
        <taxon>Eukaryota</taxon>
        <taxon>Sar</taxon>
        <taxon>Stramenopiles</taxon>
        <taxon>Oomycota</taxon>
        <taxon>Peronosporomycetes</taxon>
        <taxon>Albuginales</taxon>
        <taxon>Albuginaceae</taxon>
        <taxon>Albugo</taxon>
    </lineage>
</organism>
<dbReference type="AlphaFoldDB" id="A0A024FZ56"/>
<proteinExistence type="predicted"/>
<dbReference type="EMBL" id="CAIX01000003">
    <property type="protein sequence ID" value="CCI39791.1"/>
    <property type="molecule type" value="Genomic_DNA"/>
</dbReference>
<dbReference type="PANTHER" id="PTHR12716:SF8">
    <property type="entry name" value="TRANSCRIPTION INITIATION FACTOR IIE SUBUNIT BETA"/>
    <property type="match status" value="1"/>
</dbReference>
<dbReference type="GO" id="GO:0001097">
    <property type="term" value="F:TFIIH-class transcription factor complex binding"/>
    <property type="evidence" value="ECO:0007669"/>
    <property type="project" value="TreeGrafter"/>
</dbReference>
<dbReference type="GO" id="GO:0005673">
    <property type="term" value="C:transcription factor TFIIE complex"/>
    <property type="evidence" value="ECO:0007669"/>
    <property type="project" value="InterPro"/>
</dbReference>
<feature type="compositionally biased region" description="Low complexity" evidence="1">
    <location>
        <begin position="243"/>
        <end position="252"/>
    </location>
</feature>
<evidence type="ECO:0000259" key="2">
    <source>
        <dbReference type="Pfam" id="PF18121"/>
    </source>
</evidence>
<name>A0A024FZ56_9STRA</name>